<sequence length="149" mass="16923">LCAPSRISYMCRSKKIKQMIWGTDKSAKIVQLKDLNAYMQENSYPVFEPIRRQVRIQKGTLRVPYTPWNEKNMVFIPDGKLGIVKNAWANNELKQEAGVAYSNYGRIRVSQWGVGETQGSNGVEFTKAESLSLPVITEMNGIYTLKTQS</sequence>
<organism evidence="1">
    <name type="scientific">human gut metagenome</name>
    <dbReference type="NCBI Taxonomy" id="408170"/>
    <lineage>
        <taxon>unclassified sequences</taxon>
        <taxon>metagenomes</taxon>
        <taxon>organismal metagenomes</taxon>
    </lineage>
</organism>
<dbReference type="EMBL" id="AJWZ01001570">
    <property type="protein sequence ID" value="EKC73399.1"/>
    <property type="molecule type" value="Genomic_DNA"/>
</dbReference>
<feature type="non-terminal residue" evidence="1">
    <location>
        <position position="1"/>
    </location>
</feature>
<comment type="caution">
    <text evidence="1">The sequence shown here is derived from an EMBL/GenBank/DDBJ whole genome shotgun (WGS) entry which is preliminary data.</text>
</comment>
<dbReference type="AlphaFoldDB" id="K1U0H6"/>
<reference evidence="1" key="1">
    <citation type="journal article" date="2013" name="Environ. Microbiol.">
        <title>Microbiota from the distal guts of lean and obese adolescents exhibit partial functional redundancy besides clear differences in community structure.</title>
        <authorList>
            <person name="Ferrer M."/>
            <person name="Ruiz A."/>
            <person name="Lanza F."/>
            <person name="Haange S.B."/>
            <person name="Oberbach A."/>
            <person name="Till H."/>
            <person name="Bargiela R."/>
            <person name="Campoy C."/>
            <person name="Segura M.T."/>
            <person name="Richter M."/>
            <person name="von Bergen M."/>
            <person name="Seifert J."/>
            <person name="Suarez A."/>
        </authorList>
    </citation>
    <scope>NUCLEOTIDE SEQUENCE</scope>
</reference>
<accession>K1U0H6</accession>
<proteinExistence type="predicted"/>
<gene>
    <name evidence="1" type="ORF">OBE_02410</name>
</gene>
<evidence type="ECO:0000313" key="1">
    <source>
        <dbReference type="EMBL" id="EKC73399.1"/>
    </source>
</evidence>
<protein>
    <submittedName>
        <fullName evidence="1">Uncharacterized protein</fullName>
    </submittedName>
</protein>
<name>K1U0H6_9ZZZZ</name>